<feature type="domain" description="CSN8/PSMD8/EIF3K" evidence="1">
    <location>
        <begin position="46"/>
        <end position="145"/>
    </location>
</feature>
<gene>
    <name evidence="2" type="ORF">CCAE0312_LOCUS6237</name>
</gene>
<evidence type="ECO:0000313" key="2">
    <source>
        <dbReference type="EMBL" id="CAD9234149.1"/>
    </source>
</evidence>
<sequence>MTDFSVRISELVVAEDWEELNRLCDESELECAMMGVPFKHGALQMLCCLIRVDLVNARFAWQRAKIRGPVGDEAATWDIARALWMNNQEQARRFVEGHEWNPELIPLVARLKVRICARACDIVRAVYQSISQDRCARLIGTSPEHFLEEIPCDQVEGSDKFFAPRPPVSDADPAAVRGKLRHNHDRTMDQLPQYL</sequence>
<evidence type="ECO:0000259" key="1">
    <source>
        <dbReference type="Pfam" id="PF10075"/>
    </source>
</evidence>
<name>A0A7S1XF70_9RHOD</name>
<reference evidence="2" key="1">
    <citation type="submission" date="2021-01" db="EMBL/GenBank/DDBJ databases">
        <authorList>
            <person name="Corre E."/>
            <person name="Pelletier E."/>
            <person name="Niang G."/>
            <person name="Scheremetjew M."/>
            <person name="Finn R."/>
            <person name="Kale V."/>
            <person name="Holt S."/>
            <person name="Cochrane G."/>
            <person name="Meng A."/>
            <person name="Brown T."/>
            <person name="Cohen L."/>
        </authorList>
    </citation>
    <scope>NUCLEOTIDE SEQUENCE</scope>
    <source>
        <strain evidence="2">SAG 36.94</strain>
    </source>
</reference>
<accession>A0A7S1XF70</accession>
<dbReference type="AlphaFoldDB" id="A0A7S1XF70"/>
<dbReference type="InterPro" id="IPR033464">
    <property type="entry name" value="CSN8_PSD8_EIF3K"/>
</dbReference>
<protein>
    <recommendedName>
        <fullName evidence="1">CSN8/PSMD8/EIF3K domain-containing protein</fullName>
    </recommendedName>
</protein>
<dbReference type="EMBL" id="HBGH01011249">
    <property type="protein sequence ID" value="CAD9234149.1"/>
    <property type="molecule type" value="Transcribed_RNA"/>
</dbReference>
<proteinExistence type="predicted"/>
<organism evidence="2">
    <name type="scientific">Compsopogon caeruleus</name>
    <dbReference type="NCBI Taxonomy" id="31354"/>
    <lineage>
        <taxon>Eukaryota</taxon>
        <taxon>Rhodophyta</taxon>
        <taxon>Compsopogonophyceae</taxon>
        <taxon>Compsopogonales</taxon>
        <taxon>Compsopogonaceae</taxon>
        <taxon>Compsopogon</taxon>
    </lineage>
</organism>
<dbReference type="Pfam" id="PF10075">
    <property type="entry name" value="CSN8_PSD8_EIF3K"/>
    <property type="match status" value="1"/>
</dbReference>